<accession>A0A317CDM9</accession>
<evidence type="ECO:0000313" key="3">
    <source>
        <dbReference type="Proteomes" id="UP000245506"/>
    </source>
</evidence>
<dbReference type="RefSeq" id="WP_109822993.1">
    <property type="nucleotide sequence ID" value="NZ_QGKL01000026.1"/>
</dbReference>
<feature type="domain" description="Putative DNA-binding" evidence="1">
    <location>
        <begin position="12"/>
        <end position="104"/>
    </location>
</feature>
<dbReference type="Proteomes" id="UP000245506">
    <property type="component" value="Unassembled WGS sequence"/>
</dbReference>
<dbReference type="InterPro" id="IPR044922">
    <property type="entry name" value="DUF2063_N_sf"/>
</dbReference>
<dbReference type="OrthoDB" id="4146344at2"/>
<proteinExistence type="predicted"/>
<gene>
    <name evidence="2" type="ORF">DKT75_08485</name>
</gene>
<reference evidence="2 3" key="1">
    <citation type="submission" date="2018-05" db="EMBL/GenBank/DDBJ databases">
        <title>Leucothrix arctica sp. nov., isolated from Arctic seawater.</title>
        <authorList>
            <person name="Choi A."/>
            <person name="Baek K."/>
        </authorList>
    </citation>
    <scope>NUCLEOTIDE SEQUENCE [LARGE SCALE GENOMIC DNA]</scope>
    <source>
        <strain evidence="2 3">IMCC9719</strain>
    </source>
</reference>
<keyword evidence="3" id="KW-1185">Reference proteome</keyword>
<dbReference type="EMBL" id="QGKL01000026">
    <property type="protein sequence ID" value="PWQ96795.1"/>
    <property type="molecule type" value="Genomic_DNA"/>
</dbReference>
<organism evidence="2 3">
    <name type="scientific">Leucothrix arctica</name>
    <dbReference type="NCBI Taxonomy" id="1481894"/>
    <lineage>
        <taxon>Bacteria</taxon>
        <taxon>Pseudomonadati</taxon>
        <taxon>Pseudomonadota</taxon>
        <taxon>Gammaproteobacteria</taxon>
        <taxon>Thiotrichales</taxon>
        <taxon>Thiotrichaceae</taxon>
        <taxon>Leucothrix</taxon>
    </lineage>
</organism>
<protein>
    <recommendedName>
        <fullName evidence="1">Putative DNA-binding domain-containing protein</fullName>
    </recommendedName>
</protein>
<comment type="caution">
    <text evidence="2">The sequence shown here is derived from an EMBL/GenBank/DDBJ whole genome shotgun (WGS) entry which is preliminary data.</text>
</comment>
<dbReference type="Gene3D" id="1.10.150.690">
    <property type="entry name" value="DUF2063"/>
    <property type="match status" value="1"/>
</dbReference>
<sequence>MGNKQTSPFSEAQQQMSEHIYQESDSGGLDNWRCSSRIPKEVALSIYQRNFHVGVEQHLQSHFPIAHAYIGAQGYPFICAQYLKAHPPEQPIFTIYAAHFPSFLIEFGEQHPQQLIWSVAAQLAPIDFFHHNTFYENQRMEVADTVYQLWIDMTSIVNREVELPANGLYQLPDLHPERRSKLESRQITLVTFWQDDELFFRAE</sequence>
<dbReference type="Pfam" id="PF09836">
    <property type="entry name" value="DUF2063"/>
    <property type="match status" value="1"/>
</dbReference>
<evidence type="ECO:0000259" key="1">
    <source>
        <dbReference type="Pfam" id="PF09836"/>
    </source>
</evidence>
<dbReference type="AlphaFoldDB" id="A0A317CDM9"/>
<evidence type="ECO:0000313" key="2">
    <source>
        <dbReference type="EMBL" id="PWQ96795.1"/>
    </source>
</evidence>
<name>A0A317CDM9_9GAMM</name>
<dbReference type="InterPro" id="IPR018640">
    <property type="entry name" value="DUF2063"/>
</dbReference>